<dbReference type="FunFam" id="3.40.50.720:FF:000084">
    <property type="entry name" value="Short-chain dehydrogenase reductase"/>
    <property type="match status" value="1"/>
</dbReference>
<dbReference type="Gene3D" id="3.40.50.720">
    <property type="entry name" value="NAD(P)-binding Rossmann-like Domain"/>
    <property type="match status" value="1"/>
</dbReference>
<comment type="similarity">
    <text evidence="1">Belongs to the short-chain dehydrogenases/reductases (SDR) family.</text>
</comment>
<sequence>MTGLFDVSKEIILVTGASQGLGRQFARVLSAHGAAVALAARQTAKLKSLEDEIRGRGGRAVAVQMDVTDTASIGKAIDAAEAALGPVSVLINNAGIAIEKLAVDQTEQDWDSVINANLKGAYFTATEMARRMIARKQEGNIVNIASVLGTGVMKFLSPYTISKAGIIQATRALALELAGNRIRVNALAPGYIDTEINHDFWSTPGGEKLTKRIPQRRVWAESDLDGAIMLLASNASRYMTGSVVTVDGGFLLT</sequence>
<reference evidence="2" key="1">
    <citation type="submission" date="2016-10" db="EMBL/GenBank/DDBJ databases">
        <title>Sequence of Gallionella enrichment culture.</title>
        <authorList>
            <person name="Poehlein A."/>
            <person name="Muehling M."/>
            <person name="Daniel R."/>
        </authorList>
    </citation>
    <scope>NUCLEOTIDE SEQUENCE</scope>
</reference>
<name>A0A1J5NZR1_9ZZZZ</name>
<dbReference type="GO" id="GO:0030497">
    <property type="term" value="P:fatty acid elongation"/>
    <property type="evidence" value="ECO:0007669"/>
    <property type="project" value="TreeGrafter"/>
</dbReference>
<keyword evidence="2" id="KW-0560">Oxidoreductase</keyword>
<dbReference type="PANTHER" id="PTHR42760">
    <property type="entry name" value="SHORT-CHAIN DEHYDROGENASES/REDUCTASES FAMILY MEMBER"/>
    <property type="match status" value="1"/>
</dbReference>
<dbReference type="Pfam" id="PF13561">
    <property type="entry name" value="adh_short_C2"/>
    <property type="match status" value="1"/>
</dbReference>
<dbReference type="PRINTS" id="PR00081">
    <property type="entry name" value="GDHRDH"/>
</dbReference>
<dbReference type="PRINTS" id="PR00080">
    <property type="entry name" value="SDRFAMILY"/>
</dbReference>
<dbReference type="EMBL" id="MLJW01007852">
    <property type="protein sequence ID" value="OIQ64769.1"/>
    <property type="molecule type" value="Genomic_DNA"/>
</dbReference>
<dbReference type="InterPro" id="IPR002347">
    <property type="entry name" value="SDR_fam"/>
</dbReference>
<gene>
    <name evidence="2" type="primary">fabG_83</name>
    <name evidence="2" type="ORF">GALL_536790</name>
</gene>
<protein>
    <submittedName>
        <fullName evidence="2">3-oxoacyl-[acyl-carrier-protein] reductase FabG</fullName>
        <ecNumber evidence="2">1.1.1.100</ecNumber>
    </submittedName>
</protein>
<dbReference type="GO" id="GO:0004316">
    <property type="term" value="F:3-oxoacyl-[acyl-carrier-protein] reductase (NADPH) activity"/>
    <property type="evidence" value="ECO:0007669"/>
    <property type="project" value="UniProtKB-EC"/>
</dbReference>
<dbReference type="InterPro" id="IPR036291">
    <property type="entry name" value="NAD(P)-bd_dom_sf"/>
</dbReference>
<evidence type="ECO:0000313" key="2">
    <source>
        <dbReference type="EMBL" id="OIQ64769.1"/>
    </source>
</evidence>
<dbReference type="EC" id="1.1.1.100" evidence="2"/>
<accession>A0A1J5NZR1</accession>
<dbReference type="PANTHER" id="PTHR42760:SF135">
    <property type="entry name" value="BLL7886 PROTEIN"/>
    <property type="match status" value="1"/>
</dbReference>
<dbReference type="AlphaFoldDB" id="A0A1J5NZR1"/>
<dbReference type="SUPFAM" id="SSF51735">
    <property type="entry name" value="NAD(P)-binding Rossmann-fold domains"/>
    <property type="match status" value="1"/>
</dbReference>
<evidence type="ECO:0000256" key="1">
    <source>
        <dbReference type="ARBA" id="ARBA00006484"/>
    </source>
</evidence>
<comment type="caution">
    <text evidence="2">The sequence shown here is derived from an EMBL/GenBank/DDBJ whole genome shotgun (WGS) entry which is preliminary data.</text>
</comment>
<organism evidence="2">
    <name type="scientific">mine drainage metagenome</name>
    <dbReference type="NCBI Taxonomy" id="410659"/>
    <lineage>
        <taxon>unclassified sequences</taxon>
        <taxon>metagenomes</taxon>
        <taxon>ecological metagenomes</taxon>
    </lineage>
</organism>
<proteinExistence type="inferred from homology"/>